<accession>A0ABS3DT30</accession>
<dbReference type="NCBIfam" id="TIGR01396">
    <property type="entry name" value="FlgB"/>
    <property type="match status" value="1"/>
</dbReference>
<dbReference type="PANTHER" id="PTHR30435">
    <property type="entry name" value="FLAGELLAR PROTEIN"/>
    <property type="match status" value="1"/>
</dbReference>
<dbReference type="EMBL" id="JAEKJY010000001">
    <property type="protein sequence ID" value="MBN8234444.1"/>
    <property type="molecule type" value="Genomic_DNA"/>
</dbReference>
<dbReference type="PIRSF" id="PIRSF002889">
    <property type="entry name" value="Rod_FlgB"/>
    <property type="match status" value="1"/>
</dbReference>
<dbReference type="InterPro" id="IPR006300">
    <property type="entry name" value="FlgB"/>
</dbReference>
<dbReference type="Pfam" id="PF00460">
    <property type="entry name" value="Flg_bb_rod"/>
    <property type="match status" value="1"/>
</dbReference>
<evidence type="ECO:0000313" key="8">
    <source>
        <dbReference type="EMBL" id="MBN8234444.1"/>
    </source>
</evidence>
<dbReference type="PROSITE" id="PS00588">
    <property type="entry name" value="FLAGELLA_BB_ROD"/>
    <property type="match status" value="1"/>
</dbReference>
<keyword evidence="9" id="KW-1185">Reference proteome</keyword>
<proteinExistence type="inferred from homology"/>
<dbReference type="InterPro" id="IPR001444">
    <property type="entry name" value="Flag_bb_rod_N"/>
</dbReference>
<reference evidence="8 9" key="1">
    <citation type="submission" date="2020-12" db="EMBL/GenBank/DDBJ databases">
        <title>Oil enriched cultivation method for isolating marine PHA-producing bacteria.</title>
        <authorList>
            <person name="Zheng W."/>
            <person name="Yu S."/>
            <person name="Huang Y."/>
        </authorList>
    </citation>
    <scope>NUCLEOTIDE SEQUENCE [LARGE SCALE GENOMIC DNA]</scope>
    <source>
        <strain evidence="8 9">SY-2-6</strain>
    </source>
</reference>
<keyword evidence="8" id="KW-0966">Cell projection</keyword>
<evidence type="ECO:0000256" key="6">
    <source>
        <dbReference type="PIRNR" id="PIRNR002889"/>
    </source>
</evidence>
<name>A0ABS3DT30_9BACI</name>
<organism evidence="8 9">
    <name type="scientific">Halobacillus kuroshimensis</name>
    <dbReference type="NCBI Taxonomy" id="302481"/>
    <lineage>
        <taxon>Bacteria</taxon>
        <taxon>Bacillati</taxon>
        <taxon>Bacillota</taxon>
        <taxon>Bacilli</taxon>
        <taxon>Bacillales</taxon>
        <taxon>Bacillaceae</taxon>
        <taxon>Halobacillus</taxon>
    </lineage>
</organism>
<comment type="caution">
    <text evidence="8">The sequence shown here is derived from an EMBL/GenBank/DDBJ whole genome shotgun (WGS) entry which is preliminary data.</text>
</comment>
<protein>
    <recommendedName>
        <fullName evidence="3 6">Flagellar basal body rod protein FlgB</fullName>
    </recommendedName>
</protein>
<evidence type="ECO:0000259" key="7">
    <source>
        <dbReference type="Pfam" id="PF00460"/>
    </source>
</evidence>
<dbReference type="RefSeq" id="WP_027954200.1">
    <property type="nucleotide sequence ID" value="NZ_JAEKJY010000001.1"/>
</dbReference>
<comment type="function">
    <text evidence="5 6">Structural component of flagellum, the bacterial motility apparatus. Part of the rod structure of flagellar basal body.</text>
</comment>
<feature type="domain" description="Flagellar basal body rod protein N-terminal" evidence="7">
    <location>
        <begin position="12"/>
        <end position="38"/>
    </location>
</feature>
<dbReference type="InterPro" id="IPR019776">
    <property type="entry name" value="Flagellar_basal_body_rod_CS"/>
</dbReference>
<evidence type="ECO:0000313" key="9">
    <source>
        <dbReference type="Proteomes" id="UP000663970"/>
    </source>
</evidence>
<dbReference type="PANTHER" id="PTHR30435:SF12">
    <property type="entry name" value="FLAGELLAR BASAL BODY ROD PROTEIN FLGB"/>
    <property type="match status" value="1"/>
</dbReference>
<dbReference type="Proteomes" id="UP000663970">
    <property type="component" value="Unassembled WGS sequence"/>
</dbReference>
<evidence type="ECO:0000256" key="3">
    <source>
        <dbReference type="ARBA" id="ARBA00014376"/>
    </source>
</evidence>
<comment type="subunit">
    <text evidence="6">The basal body constitutes a major portion of the flagellar organelle and consists of a number of rings mounted on a central rod.</text>
</comment>
<evidence type="ECO:0000256" key="2">
    <source>
        <dbReference type="ARBA" id="ARBA00009677"/>
    </source>
</evidence>
<comment type="subcellular location">
    <subcellularLocation>
        <location evidence="1 6">Bacterial flagellum basal body</location>
    </subcellularLocation>
</comment>
<comment type="similarity">
    <text evidence="2 6">Belongs to the flagella basal body rod proteins family.</text>
</comment>
<keyword evidence="4 6" id="KW-0975">Bacterial flagellum</keyword>
<keyword evidence="8" id="KW-0969">Cilium</keyword>
<sequence>MSLFNDTFTSLQGALDYSAAKNKALSNNIANVDTPGYKAEGVAFKDILAKEASFQTKTTHAGHINFSGEAGQSYTTYKKHDSSYHPNGNNVDIDKEMNELAQNQIQYQALVERMNGKFQSLQSVLKGGG</sequence>
<gene>
    <name evidence="8" type="primary">flgB</name>
    <name evidence="8" type="ORF">JF544_04250</name>
</gene>
<evidence type="ECO:0000256" key="4">
    <source>
        <dbReference type="ARBA" id="ARBA00023143"/>
    </source>
</evidence>
<evidence type="ECO:0000256" key="5">
    <source>
        <dbReference type="ARBA" id="ARBA00024934"/>
    </source>
</evidence>
<keyword evidence="8" id="KW-0282">Flagellum</keyword>
<evidence type="ECO:0000256" key="1">
    <source>
        <dbReference type="ARBA" id="ARBA00004117"/>
    </source>
</evidence>